<dbReference type="GO" id="GO:0030077">
    <property type="term" value="C:plasma membrane light-harvesting complex"/>
    <property type="evidence" value="ECO:0007669"/>
    <property type="project" value="InterPro"/>
</dbReference>
<evidence type="ECO:0000259" key="3">
    <source>
        <dbReference type="Pfam" id="PF09557"/>
    </source>
</evidence>
<dbReference type="EMBL" id="AP018316">
    <property type="protein sequence ID" value="BAZ88206.1"/>
    <property type="molecule type" value="Genomic_DNA"/>
</dbReference>
<keyword evidence="5" id="KW-1185">Reference proteome</keyword>
<dbReference type="RefSeq" id="WP_096670650.1">
    <property type="nucleotide sequence ID" value="NZ_AP018316.1"/>
</dbReference>
<dbReference type="InterPro" id="IPR014747">
    <property type="entry name" value="Bac_photo_RC_H_C"/>
</dbReference>
<dbReference type="KEGG" id="dcm:NIES806_44420"/>
<evidence type="ECO:0000259" key="2">
    <source>
        <dbReference type="Pfam" id="PF05239"/>
    </source>
</evidence>
<feature type="domain" description="PRC-barrel" evidence="2">
    <location>
        <begin position="16"/>
        <end position="83"/>
    </location>
</feature>
<sequence length="300" mass="34094">MPLLKIKEFDPNYRESFEGKDIKGMGVYATADEKIGTVSDILVDEQGHFRYFVVDLGLWIFGKKVLLPVGRSRIDHTSERVYTVGMTKQQAENLPEFNEHKEIDYNYEEQVRGVYRSEAFLESSGSVDTASSRPAGATMVAPPIAPPRKSGNGNAAYDYKQDPALYELNEQDHQTFKLYQERLIANKIRAKTGEVIVGKHTETETARVSVPLDKERVVIERITPTEAGEAVTPDSVDFGTSEVARIDVYEETADIHKEAFLREEVRVDKVVDRETIDAEETLRREELDINTQEHPNVERR</sequence>
<evidence type="ECO:0008006" key="6">
    <source>
        <dbReference type="Google" id="ProtNLM"/>
    </source>
</evidence>
<dbReference type="InterPro" id="IPR019060">
    <property type="entry name" value="DUF2382"/>
</dbReference>
<evidence type="ECO:0000313" key="4">
    <source>
        <dbReference type="EMBL" id="BAZ88206.1"/>
    </source>
</evidence>
<dbReference type="SUPFAM" id="SSF50346">
    <property type="entry name" value="PRC-barrel domain"/>
    <property type="match status" value="1"/>
</dbReference>
<dbReference type="AlphaFoldDB" id="A0A1Z4V9G3"/>
<evidence type="ECO:0000256" key="1">
    <source>
        <dbReference type="SAM" id="MobiDB-lite"/>
    </source>
</evidence>
<dbReference type="PANTHER" id="PTHR38463:SF1">
    <property type="entry name" value="STRESS RESPONSE PROTEIN YSNF"/>
    <property type="match status" value="1"/>
</dbReference>
<dbReference type="Pfam" id="PF09557">
    <property type="entry name" value="DUF2382"/>
    <property type="match status" value="1"/>
</dbReference>
<evidence type="ECO:0000313" key="5">
    <source>
        <dbReference type="Proteomes" id="UP000218702"/>
    </source>
</evidence>
<feature type="domain" description="DUF2382" evidence="3">
    <location>
        <begin position="177"/>
        <end position="289"/>
    </location>
</feature>
<dbReference type="InterPro" id="IPR052967">
    <property type="entry name" value="Stress_Response_Assoc"/>
</dbReference>
<dbReference type="GO" id="GO:0019684">
    <property type="term" value="P:photosynthesis, light reaction"/>
    <property type="evidence" value="ECO:0007669"/>
    <property type="project" value="InterPro"/>
</dbReference>
<dbReference type="PANTHER" id="PTHR38463">
    <property type="entry name" value="STRESS RESPONSE PROTEIN YSNF"/>
    <property type="match status" value="1"/>
</dbReference>
<feature type="region of interest" description="Disordered" evidence="1">
    <location>
        <begin position="126"/>
        <end position="154"/>
    </location>
</feature>
<reference evidence="4 5" key="1">
    <citation type="submission" date="2017-06" db="EMBL/GenBank/DDBJ databases">
        <title>Genome sequencing of cyanobaciteial culture collection at National Institute for Environmental Studies (NIES).</title>
        <authorList>
            <person name="Hirose Y."/>
            <person name="Shimura Y."/>
            <person name="Fujisawa T."/>
            <person name="Nakamura Y."/>
            <person name="Kawachi M."/>
        </authorList>
    </citation>
    <scope>NUCLEOTIDE SEQUENCE [LARGE SCALE GENOMIC DNA]</scope>
    <source>
        <strain evidence="4 5">NIES-806</strain>
    </source>
</reference>
<proteinExistence type="predicted"/>
<dbReference type="Pfam" id="PF05239">
    <property type="entry name" value="PRC"/>
    <property type="match status" value="1"/>
</dbReference>
<dbReference type="InterPro" id="IPR027275">
    <property type="entry name" value="PRC-brl_dom"/>
</dbReference>
<dbReference type="NCBIfam" id="TIGR02271">
    <property type="entry name" value="YsnF/AvaK domain"/>
    <property type="match status" value="1"/>
</dbReference>
<dbReference type="Gene3D" id="3.90.50.10">
    <property type="entry name" value="Photosynthetic Reaction Center, subunit H, domain 2"/>
    <property type="match status" value="1"/>
</dbReference>
<accession>A0A1Z4V9G3</accession>
<protein>
    <recommendedName>
        <fullName evidence="6">PRC-barrel domain-containing protein AvaK</fullName>
    </recommendedName>
</protein>
<dbReference type="Proteomes" id="UP000218702">
    <property type="component" value="Chromosome"/>
</dbReference>
<dbReference type="InterPro" id="IPR011033">
    <property type="entry name" value="PRC_barrel-like_sf"/>
</dbReference>
<organism evidence="4 5">
    <name type="scientific">Dolichospermum compactum NIES-806</name>
    <dbReference type="NCBI Taxonomy" id="1973481"/>
    <lineage>
        <taxon>Bacteria</taxon>
        <taxon>Bacillati</taxon>
        <taxon>Cyanobacteriota</taxon>
        <taxon>Cyanophyceae</taxon>
        <taxon>Nostocales</taxon>
        <taxon>Aphanizomenonaceae</taxon>
        <taxon>Dolichospermum</taxon>
        <taxon>Dolichospermum compactum</taxon>
    </lineage>
</organism>
<gene>
    <name evidence="4" type="ORF">NIES806_44420</name>
</gene>
<name>A0A1Z4V9G3_9CYAN</name>
<dbReference type="OrthoDB" id="510842at2"/>